<dbReference type="PRINTS" id="PR00455">
    <property type="entry name" value="HTHTETR"/>
</dbReference>
<keyword evidence="7" id="KW-1185">Reference proteome</keyword>
<dbReference type="FunFam" id="1.10.10.60:FF:000141">
    <property type="entry name" value="TetR family transcriptional regulator"/>
    <property type="match status" value="1"/>
</dbReference>
<dbReference type="GO" id="GO:0000976">
    <property type="term" value="F:transcription cis-regulatory region binding"/>
    <property type="evidence" value="ECO:0007669"/>
    <property type="project" value="TreeGrafter"/>
</dbReference>
<evidence type="ECO:0000256" key="4">
    <source>
        <dbReference type="PROSITE-ProRule" id="PRU00335"/>
    </source>
</evidence>
<dbReference type="GO" id="GO:0003700">
    <property type="term" value="F:DNA-binding transcription factor activity"/>
    <property type="evidence" value="ECO:0007669"/>
    <property type="project" value="TreeGrafter"/>
</dbReference>
<feature type="DNA-binding region" description="H-T-H motif" evidence="4">
    <location>
        <begin position="40"/>
        <end position="59"/>
    </location>
</feature>
<reference evidence="6" key="2">
    <citation type="submission" date="2020-09" db="EMBL/GenBank/DDBJ databases">
        <authorList>
            <person name="Sun Q."/>
            <person name="Ohkuma M."/>
        </authorList>
    </citation>
    <scope>NUCLEOTIDE SEQUENCE</scope>
    <source>
        <strain evidence="6">JCM 3035</strain>
    </source>
</reference>
<dbReference type="PANTHER" id="PTHR30055">
    <property type="entry name" value="HTH-TYPE TRANSCRIPTIONAL REGULATOR RUTR"/>
    <property type="match status" value="1"/>
</dbReference>
<reference evidence="6" key="1">
    <citation type="journal article" date="2014" name="Int. J. Syst. Evol. Microbiol.">
        <title>Complete genome sequence of Corynebacterium casei LMG S-19264T (=DSM 44701T), isolated from a smear-ripened cheese.</title>
        <authorList>
            <consortium name="US DOE Joint Genome Institute (JGI-PGF)"/>
            <person name="Walter F."/>
            <person name="Albersmeier A."/>
            <person name="Kalinowski J."/>
            <person name="Ruckert C."/>
        </authorList>
    </citation>
    <scope>NUCLEOTIDE SEQUENCE</scope>
    <source>
        <strain evidence="6">JCM 3035</strain>
    </source>
</reference>
<evidence type="ECO:0000313" key="6">
    <source>
        <dbReference type="EMBL" id="GGL14137.1"/>
    </source>
</evidence>
<proteinExistence type="predicted"/>
<keyword evidence="2 4" id="KW-0238">DNA-binding</keyword>
<dbReference type="InterPro" id="IPR050109">
    <property type="entry name" value="HTH-type_TetR-like_transc_reg"/>
</dbReference>
<dbReference type="SUPFAM" id="SSF46689">
    <property type="entry name" value="Homeodomain-like"/>
    <property type="match status" value="1"/>
</dbReference>
<dbReference type="InterPro" id="IPR009057">
    <property type="entry name" value="Homeodomain-like_sf"/>
</dbReference>
<dbReference type="Pfam" id="PF00440">
    <property type="entry name" value="TetR_N"/>
    <property type="match status" value="1"/>
</dbReference>
<keyword evidence="1" id="KW-0805">Transcription regulation</keyword>
<organism evidence="6 7">
    <name type="scientific">Streptomyces flaveus</name>
    <dbReference type="NCBI Taxonomy" id="66370"/>
    <lineage>
        <taxon>Bacteria</taxon>
        <taxon>Bacillati</taxon>
        <taxon>Actinomycetota</taxon>
        <taxon>Actinomycetes</taxon>
        <taxon>Kitasatosporales</taxon>
        <taxon>Streptomycetaceae</taxon>
        <taxon>Streptomyces</taxon>
        <taxon>Streptomyces aurantiacus group</taxon>
    </lineage>
</organism>
<dbReference type="InterPro" id="IPR036271">
    <property type="entry name" value="Tet_transcr_reg_TetR-rel_C_sf"/>
</dbReference>
<dbReference type="SUPFAM" id="SSF48498">
    <property type="entry name" value="Tetracyclin repressor-like, C-terminal domain"/>
    <property type="match status" value="1"/>
</dbReference>
<dbReference type="EMBL" id="BMPQ01000048">
    <property type="protein sequence ID" value="GGL14137.1"/>
    <property type="molecule type" value="Genomic_DNA"/>
</dbReference>
<dbReference type="PROSITE" id="PS50977">
    <property type="entry name" value="HTH_TETR_2"/>
    <property type="match status" value="1"/>
</dbReference>
<sequence length="213" mass="22930">MLKGVTESHPVRRRRGRGARERILKAATQLFTAQGVNATGMDQLSTVAEVSKRTLYTHFPSKDELVGAYLQSLVDALLPVPPSPDRPTPSPREQLLAVFDWKRPETTAPFRGCPFLNVSAEVPDPGHSAHQLAAAYKREFARRLTDIARQAGVADPETLGEQLALLFDGAAARGTALNSSHTAACARSIAESLVDAALAGVSVMRPVTSSQRH</sequence>
<dbReference type="AlphaFoldDB" id="A0A917VSR9"/>
<evidence type="ECO:0000313" key="7">
    <source>
        <dbReference type="Proteomes" id="UP000637788"/>
    </source>
</evidence>
<evidence type="ECO:0000256" key="1">
    <source>
        <dbReference type="ARBA" id="ARBA00023015"/>
    </source>
</evidence>
<evidence type="ECO:0000256" key="2">
    <source>
        <dbReference type="ARBA" id="ARBA00023125"/>
    </source>
</evidence>
<dbReference type="Gene3D" id="1.10.357.10">
    <property type="entry name" value="Tetracycline Repressor, domain 2"/>
    <property type="match status" value="1"/>
</dbReference>
<dbReference type="Proteomes" id="UP000637788">
    <property type="component" value="Unassembled WGS sequence"/>
</dbReference>
<evidence type="ECO:0000259" key="5">
    <source>
        <dbReference type="PROSITE" id="PS50977"/>
    </source>
</evidence>
<gene>
    <name evidence="6" type="ORF">GCM10010094_88730</name>
</gene>
<dbReference type="PANTHER" id="PTHR30055:SF200">
    <property type="entry name" value="HTH-TYPE TRANSCRIPTIONAL REPRESSOR BDCR"/>
    <property type="match status" value="1"/>
</dbReference>
<name>A0A917VSR9_9ACTN</name>
<protein>
    <submittedName>
        <fullName evidence="6">TetR family transcriptional regulator</fullName>
    </submittedName>
</protein>
<dbReference type="InterPro" id="IPR001647">
    <property type="entry name" value="HTH_TetR"/>
</dbReference>
<feature type="domain" description="HTH tetR-type" evidence="5">
    <location>
        <begin position="17"/>
        <end position="77"/>
    </location>
</feature>
<dbReference type="GO" id="GO:0045892">
    <property type="term" value="P:negative regulation of DNA-templated transcription"/>
    <property type="evidence" value="ECO:0007669"/>
    <property type="project" value="UniProtKB-ARBA"/>
</dbReference>
<comment type="caution">
    <text evidence="6">The sequence shown here is derived from an EMBL/GenBank/DDBJ whole genome shotgun (WGS) entry which is preliminary data.</text>
</comment>
<evidence type="ECO:0000256" key="3">
    <source>
        <dbReference type="ARBA" id="ARBA00023163"/>
    </source>
</evidence>
<accession>A0A917VSR9</accession>
<keyword evidence="3" id="KW-0804">Transcription</keyword>